<proteinExistence type="predicted"/>
<organism evidence="2 3">
    <name type="scientific">Vibrio japonicus</name>
    <dbReference type="NCBI Taxonomy" id="1824638"/>
    <lineage>
        <taxon>Bacteria</taxon>
        <taxon>Pseudomonadati</taxon>
        <taxon>Pseudomonadota</taxon>
        <taxon>Gammaproteobacteria</taxon>
        <taxon>Vibrionales</taxon>
        <taxon>Vibrionaceae</taxon>
        <taxon>Vibrio</taxon>
    </lineage>
</organism>
<evidence type="ECO:0000256" key="1">
    <source>
        <dbReference type="SAM" id="SignalP"/>
    </source>
</evidence>
<reference evidence="2" key="1">
    <citation type="submission" date="2022-07" db="EMBL/GenBank/DDBJ databases">
        <title>Complete genome of Vibrio japonicus strain JCM 31412T and phylogenomic assessment of the Nereis clade of the genus Vibrio.</title>
        <authorList>
            <person name="Shlafstein M.D."/>
            <person name="Emsley S.A."/>
            <person name="Ushijima B."/>
            <person name="Videau P."/>
            <person name="Saw J.H."/>
        </authorList>
    </citation>
    <scope>NUCLEOTIDE SEQUENCE</scope>
    <source>
        <strain evidence="2">JCM 31412</strain>
    </source>
</reference>
<feature type="signal peptide" evidence="1">
    <location>
        <begin position="1"/>
        <end position="19"/>
    </location>
</feature>
<accession>A0ABY5LJ24</accession>
<evidence type="ECO:0000313" key="2">
    <source>
        <dbReference type="EMBL" id="UUM30904.1"/>
    </source>
</evidence>
<dbReference type="RefSeq" id="WP_257084632.1">
    <property type="nucleotide sequence ID" value="NZ_CP102096.1"/>
</dbReference>
<gene>
    <name evidence="2" type="ORF">NP165_01730</name>
</gene>
<dbReference type="EMBL" id="CP102096">
    <property type="protein sequence ID" value="UUM30904.1"/>
    <property type="molecule type" value="Genomic_DNA"/>
</dbReference>
<evidence type="ECO:0000313" key="3">
    <source>
        <dbReference type="Proteomes" id="UP001058602"/>
    </source>
</evidence>
<sequence length="108" mass="11543">MVKFISAAVLLVCSSHSFAAQDPTAPLNWQKPTVPQETKKVVNRPLPKLESIVCSGDVACKAVVSGQVVVAGDSISGYQVKNVESEHVVLSRGGKQLNLKLFALDIKQ</sequence>
<keyword evidence="1" id="KW-0732">Signal</keyword>
<name>A0ABY5LJ24_9VIBR</name>
<protein>
    <submittedName>
        <fullName evidence="2">MSHA biogenesis protein MshK</fullName>
    </submittedName>
</protein>
<feature type="chain" id="PRO_5045896985" evidence="1">
    <location>
        <begin position="20"/>
        <end position="108"/>
    </location>
</feature>
<keyword evidence="3" id="KW-1185">Reference proteome</keyword>
<dbReference type="Proteomes" id="UP001058602">
    <property type="component" value="Chromosome 1"/>
</dbReference>